<name>A0A542E222_9MICO</name>
<dbReference type="AlphaFoldDB" id="A0A542E222"/>
<dbReference type="PANTHER" id="PTHR43736:SF1">
    <property type="entry name" value="DIHYDRONEOPTERIN TRIPHOSPHATE DIPHOSPHATASE"/>
    <property type="match status" value="1"/>
</dbReference>
<dbReference type="InterPro" id="IPR015797">
    <property type="entry name" value="NUDIX_hydrolase-like_dom_sf"/>
</dbReference>
<feature type="domain" description="Nudix hydrolase" evidence="4">
    <location>
        <begin position="93"/>
        <end position="232"/>
    </location>
</feature>
<dbReference type="Proteomes" id="UP000317893">
    <property type="component" value="Unassembled WGS sequence"/>
</dbReference>
<accession>A0A542E222</accession>
<keyword evidence="6" id="KW-1185">Reference proteome</keyword>
<dbReference type="PROSITE" id="PS00893">
    <property type="entry name" value="NUDIX_BOX"/>
    <property type="match status" value="1"/>
</dbReference>
<evidence type="ECO:0000256" key="2">
    <source>
        <dbReference type="ARBA" id="ARBA00022801"/>
    </source>
</evidence>
<dbReference type="Gene3D" id="3.90.79.10">
    <property type="entry name" value="Nucleoside Triphosphate Pyrophosphohydrolase"/>
    <property type="match status" value="1"/>
</dbReference>
<proteinExistence type="inferred from homology"/>
<dbReference type="RefSeq" id="WP_211356022.1">
    <property type="nucleotide sequence ID" value="NZ_BAAAPR010000014.1"/>
</dbReference>
<dbReference type="PROSITE" id="PS51462">
    <property type="entry name" value="NUDIX"/>
    <property type="match status" value="1"/>
</dbReference>
<evidence type="ECO:0000313" key="5">
    <source>
        <dbReference type="EMBL" id="TQJ09355.1"/>
    </source>
</evidence>
<dbReference type="CDD" id="cd02883">
    <property type="entry name" value="NUDIX_Hydrolase"/>
    <property type="match status" value="1"/>
</dbReference>
<dbReference type="InterPro" id="IPR020476">
    <property type="entry name" value="Nudix_hydrolase"/>
</dbReference>
<gene>
    <name evidence="5" type="ORF">FB458_2466</name>
</gene>
<evidence type="ECO:0000259" key="4">
    <source>
        <dbReference type="PROSITE" id="PS51462"/>
    </source>
</evidence>
<dbReference type="InterPro" id="IPR000086">
    <property type="entry name" value="NUDIX_hydrolase_dom"/>
</dbReference>
<comment type="similarity">
    <text evidence="1 3">Belongs to the Nudix hydrolase family.</text>
</comment>
<organism evidence="5 6">
    <name type="scientific">Lapillicoccus jejuensis</name>
    <dbReference type="NCBI Taxonomy" id="402171"/>
    <lineage>
        <taxon>Bacteria</taxon>
        <taxon>Bacillati</taxon>
        <taxon>Actinomycetota</taxon>
        <taxon>Actinomycetes</taxon>
        <taxon>Micrococcales</taxon>
        <taxon>Intrasporangiaceae</taxon>
        <taxon>Lapillicoccus</taxon>
    </lineage>
</organism>
<reference evidence="5 6" key="1">
    <citation type="submission" date="2019-06" db="EMBL/GenBank/DDBJ databases">
        <title>Sequencing the genomes of 1000 actinobacteria strains.</title>
        <authorList>
            <person name="Klenk H.-P."/>
        </authorList>
    </citation>
    <scope>NUCLEOTIDE SEQUENCE [LARGE SCALE GENOMIC DNA]</scope>
    <source>
        <strain evidence="5 6">DSM 18607</strain>
    </source>
</reference>
<dbReference type="PANTHER" id="PTHR43736">
    <property type="entry name" value="ADP-RIBOSE PYROPHOSPHATASE"/>
    <property type="match status" value="1"/>
</dbReference>
<comment type="caution">
    <text evidence="5">The sequence shown here is derived from an EMBL/GenBank/DDBJ whole genome shotgun (WGS) entry which is preliminary data.</text>
</comment>
<protein>
    <submittedName>
        <fullName evidence="5">ADP-ribose pyrophosphatase YjhB (NUDIX family)</fullName>
    </submittedName>
</protein>
<sequence length="239" mass="25581">MSRVAQPVLTVVGVARAEEVVRFRLAHGELPEAGLRSRGWEPLRPSEVRGSRDPHEVTIAYDVAPLAGDPPTPPPVPRDPGLVVAPGEEAAPYQRLAAYAVVLSERGVLLSRFAGSTNAEGEWGLVGGGVDPGELPEDAVHREVWEESGQRVEVTGLATVTSSHWVGRAPNGRLEDFHAVRVAYWADGIDPSDPVVHDVGGTTAESRWVPLGELSRVPVVGSWGRELPRLLTERGLSIG</sequence>
<dbReference type="Pfam" id="PF00293">
    <property type="entry name" value="NUDIX"/>
    <property type="match status" value="1"/>
</dbReference>
<dbReference type="EMBL" id="VFMN01000001">
    <property type="protein sequence ID" value="TQJ09355.1"/>
    <property type="molecule type" value="Genomic_DNA"/>
</dbReference>
<dbReference type="SUPFAM" id="SSF55811">
    <property type="entry name" value="Nudix"/>
    <property type="match status" value="1"/>
</dbReference>
<evidence type="ECO:0000256" key="3">
    <source>
        <dbReference type="RuleBase" id="RU003476"/>
    </source>
</evidence>
<evidence type="ECO:0000256" key="1">
    <source>
        <dbReference type="ARBA" id="ARBA00005582"/>
    </source>
</evidence>
<dbReference type="InterPro" id="IPR020084">
    <property type="entry name" value="NUDIX_hydrolase_CS"/>
</dbReference>
<dbReference type="PRINTS" id="PR00502">
    <property type="entry name" value="NUDIXFAMILY"/>
</dbReference>
<keyword evidence="2 3" id="KW-0378">Hydrolase</keyword>
<dbReference type="GO" id="GO:0016787">
    <property type="term" value="F:hydrolase activity"/>
    <property type="evidence" value="ECO:0007669"/>
    <property type="project" value="UniProtKB-KW"/>
</dbReference>
<evidence type="ECO:0000313" key="6">
    <source>
        <dbReference type="Proteomes" id="UP000317893"/>
    </source>
</evidence>